<dbReference type="Gene3D" id="1.10.10.60">
    <property type="entry name" value="Homeodomain-like"/>
    <property type="match status" value="2"/>
</dbReference>
<dbReference type="CDD" id="cd03138">
    <property type="entry name" value="GATase1_AraC_2"/>
    <property type="match status" value="1"/>
</dbReference>
<dbReference type="Pfam" id="PF01965">
    <property type="entry name" value="DJ-1_PfpI"/>
    <property type="match status" value="1"/>
</dbReference>
<dbReference type="SUPFAM" id="SSF52317">
    <property type="entry name" value="Class I glutamine amidotransferase-like"/>
    <property type="match status" value="1"/>
</dbReference>
<keyword evidence="3" id="KW-0804">Transcription</keyword>
<keyword evidence="1" id="KW-0805">Transcription regulation</keyword>
<name>A0ABX8MHM4_9PSED</name>
<gene>
    <name evidence="5" type="ORF">KSS89_16005</name>
</gene>
<evidence type="ECO:0000313" key="6">
    <source>
        <dbReference type="Proteomes" id="UP000693952"/>
    </source>
</evidence>
<dbReference type="EMBL" id="CP077074">
    <property type="protein sequence ID" value="QXH37800.1"/>
    <property type="molecule type" value="Genomic_DNA"/>
</dbReference>
<dbReference type="Pfam" id="PF12833">
    <property type="entry name" value="HTH_18"/>
    <property type="match status" value="1"/>
</dbReference>
<organism evidence="5 6">
    <name type="scientific">Pseudomonas sessilinigenes</name>
    <dbReference type="NCBI Taxonomy" id="658629"/>
    <lineage>
        <taxon>Bacteria</taxon>
        <taxon>Pseudomonadati</taxon>
        <taxon>Pseudomonadota</taxon>
        <taxon>Gammaproteobacteria</taxon>
        <taxon>Pseudomonadales</taxon>
        <taxon>Pseudomonadaceae</taxon>
        <taxon>Pseudomonas</taxon>
    </lineage>
</organism>
<dbReference type="PROSITE" id="PS01124">
    <property type="entry name" value="HTH_ARAC_FAMILY_2"/>
    <property type="match status" value="1"/>
</dbReference>
<dbReference type="RefSeq" id="WP_124346837.1">
    <property type="nucleotide sequence ID" value="NZ_CP027706.1"/>
</dbReference>
<dbReference type="PROSITE" id="PS00041">
    <property type="entry name" value="HTH_ARAC_FAMILY_1"/>
    <property type="match status" value="1"/>
</dbReference>
<dbReference type="SMART" id="SM00342">
    <property type="entry name" value="HTH_ARAC"/>
    <property type="match status" value="1"/>
</dbReference>
<dbReference type="InterPro" id="IPR020449">
    <property type="entry name" value="Tscrpt_reg_AraC-type_HTH"/>
</dbReference>
<dbReference type="InterPro" id="IPR009057">
    <property type="entry name" value="Homeodomain-like_sf"/>
</dbReference>
<dbReference type="PANTHER" id="PTHR43280">
    <property type="entry name" value="ARAC-FAMILY TRANSCRIPTIONAL REGULATOR"/>
    <property type="match status" value="1"/>
</dbReference>
<keyword evidence="6" id="KW-1185">Reference proteome</keyword>
<protein>
    <submittedName>
        <fullName evidence="5">Helix-turn-helix domain-containing protein</fullName>
    </submittedName>
</protein>
<dbReference type="PRINTS" id="PR00032">
    <property type="entry name" value="HTHARAC"/>
</dbReference>
<dbReference type="Gene3D" id="3.40.50.880">
    <property type="match status" value="1"/>
</dbReference>
<feature type="domain" description="HTH araC/xylS-type" evidence="4">
    <location>
        <begin position="224"/>
        <end position="322"/>
    </location>
</feature>
<reference evidence="5" key="1">
    <citation type="submission" date="2021-06" db="EMBL/GenBank/DDBJ databases">
        <title>Updating the genus Pseudomonas: Description of 43 new species and partition of the Pseudomonas putida group.</title>
        <authorList>
            <person name="Girard L."/>
            <person name="Lood C."/>
            <person name="Vandamme P."/>
            <person name="Rokni-Zadeh H."/>
            <person name="van Noort V."/>
            <person name="Hofte M."/>
            <person name="Lavigne R."/>
            <person name="De Mot R."/>
        </authorList>
    </citation>
    <scope>NUCLEOTIDE SEQUENCE</scope>
    <source>
        <strain evidence="5">CMR12a</strain>
    </source>
</reference>
<evidence type="ECO:0000259" key="4">
    <source>
        <dbReference type="PROSITE" id="PS01124"/>
    </source>
</evidence>
<dbReference type="InterPro" id="IPR018060">
    <property type="entry name" value="HTH_AraC"/>
</dbReference>
<sequence length="327" mass="36824">MPCAAILAFDGCYASSATGFADILQVANSHLQRQGSSAHGYQWRFVSLCGGLVTTSNGLAIQTQKIKPRERFDLVFIPSIHYAGSRAFDQLLERERAACTWLVQQWQAGAWIAANCTGTFLLAQSQLLDLRMATTTWWLERQFRERFPRVDLQLRPILTEADRLVCAGAQASYLLQAIRMIERFSGRAISTQTARTMLIDVSQNTQTAFLPLLVEREHGDSLVSQAQHWLQGNMQHEIRMTQLAKALCVSEKTLVRRFKSALEMTPLNYLQNLRLDAARALLELGDQNIDQIAIQVGYLDVSSFSRLFRERMGISPGSYRSRFAMGA</sequence>
<proteinExistence type="predicted"/>
<evidence type="ECO:0000256" key="2">
    <source>
        <dbReference type="ARBA" id="ARBA00023125"/>
    </source>
</evidence>
<dbReference type="InterPro" id="IPR018062">
    <property type="entry name" value="HTH_AraC-typ_CS"/>
</dbReference>
<accession>A0ABX8MHM4</accession>
<keyword evidence="2" id="KW-0238">DNA-binding</keyword>
<evidence type="ECO:0000256" key="3">
    <source>
        <dbReference type="ARBA" id="ARBA00023163"/>
    </source>
</evidence>
<dbReference type="SUPFAM" id="SSF46689">
    <property type="entry name" value="Homeodomain-like"/>
    <property type="match status" value="2"/>
</dbReference>
<dbReference type="PANTHER" id="PTHR43280:SF2">
    <property type="entry name" value="HTH-TYPE TRANSCRIPTIONAL REGULATOR EXSA"/>
    <property type="match status" value="1"/>
</dbReference>
<dbReference type="InterPro" id="IPR029062">
    <property type="entry name" value="Class_I_gatase-like"/>
</dbReference>
<evidence type="ECO:0000256" key="1">
    <source>
        <dbReference type="ARBA" id="ARBA00023015"/>
    </source>
</evidence>
<evidence type="ECO:0000313" key="5">
    <source>
        <dbReference type="EMBL" id="QXH37800.1"/>
    </source>
</evidence>
<dbReference type="InterPro" id="IPR002818">
    <property type="entry name" value="DJ-1/PfpI"/>
</dbReference>
<dbReference type="Proteomes" id="UP000693952">
    <property type="component" value="Chromosome"/>
</dbReference>